<dbReference type="Proteomes" id="UP000006735">
    <property type="component" value="Chromosome"/>
</dbReference>
<evidence type="ECO:0000313" key="3">
    <source>
        <dbReference type="EMBL" id="AAW77155.1"/>
    </source>
</evidence>
<dbReference type="HOGENOM" id="CLU_049456_0_0_6"/>
<evidence type="ECO:0000259" key="2">
    <source>
        <dbReference type="Pfam" id="PF12760"/>
    </source>
</evidence>
<proteinExistence type="predicted"/>
<protein>
    <submittedName>
        <fullName evidence="3">IS1595 transposase</fullName>
    </submittedName>
</protein>
<feature type="domain" description="Transposase zinc-ribbon" evidence="2">
    <location>
        <begin position="22"/>
        <end position="69"/>
    </location>
</feature>
<dbReference type="EMBL" id="AE013598">
    <property type="protein sequence ID" value="AAW77155.1"/>
    <property type="molecule type" value="Genomic_DNA"/>
</dbReference>
<sequence length="343" mass="39136">MSINTLQFQAGLSMPEFFASYGTEAKCYRALYRWRWPQGFRCPCCAGRARSRFKRGGVIYYPCSTCRHQTSRIAGTMFQGTQLPLRTWMLALHLLTSTTTNMAALELMRHLGVNYRTAWRMKHKIMQVMAEREATRRLSGFVQIDECLPGRGAQRRQGWARIAEQATVPDCGADRCQPHGAELCGDRAGAQLRKCRAHGLDRPSPEARMRCLHRRVGLFRPPGRRRPCTHHTGHRRRTRSHRGRRRPLGQRGAWQSHARHQRRLSRHRARQICTTVSGRGRLPLQPPLPPVRDAATIGHGDDALQALPGAGPACCQQFPWLRVRANQVGICHALFMRWSFVLP</sequence>
<accession>Q5GVW7</accession>
<organism evidence="3 4">
    <name type="scientific">Xanthomonas oryzae pv. oryzae (strain KACC10331 / KXO85)</name>
    <dbReference type="NCBI Taxonomy" id="291331"/>
    <lineage>
        <taxon>Bacteria</taxon>
        <taxon>Pseudomonadati</taxon>
        <taxon>Pseudomonadota</taxon>
        <taxon>Gammaproteobacteria</taxon>
        <taxon>Lysobacterales</taxon>
        <taxon>Lysobacteraceae</taxon>
        <taxon>Xanthomonas</taxon>
    </lineage>
</organism>
<name>Q5GVW7_XANOR</name>
<dbReference type="Pfam" id="PF12760">
    <property type="entry name" value="Zn_ribbon_IS1595"/>
    <property type="match status" value="1"/>
</dbReference>
<gene>
    <name evidence="3" type="ordered locus">XOO3901</name>
</gene>
<feature type="compositionally biased region" description="Basic residues" evidence="1">
    <location>
        <begin position="257"/>
        <end position="266"/>
    </location>
</feature>
<keyword evidence="4" id="KW-1185">Reference proteome</keyword>
<reference evidence="3 4" key="1">
    <citation type="journal article" date="2005" name="Nucleic Acids Res.">
        <title>The genome sequence of Xanthomonas oryzae pathovar oryzae KACC10331, the bacterial blight pathogen of rice.</title>
        <authorList>
            <person name="Lee B.M."/>
            <person name="Park Y.J."/>
            <person name="Park D.S."/>
            <person name="Kang H.W."/>
            <person name="Kim J.G."/>
            <person name="Song E.S."/>
            <person name="Park I.C."/>
            <person name="Yoon U.H."/>
            <person name="Hahn J.H."/>
            <person name="Koo B.S."/>
            <person name="Lee G.B."/>
            <person name="Kim H."/>
            <person name="Park H.S."/>
            <person name="Yoon K.O."/>
            <person name="Kim J.H."/>
            <person name="Jung C.H."/>
            <person name="Koh N.H."/>
            <person name="Seo J.S."/>
            <person name="Go S.J."/>
        </authorList>
    </citation>
    <scope>NUCLEOTIDE SEQUENCE [LARGE SCALE GENOMIC DNA]</scope>
    <source>
        <strain evidence="4">KACC10331 / KXO85</strain>
    </source>
</reference>
<dbReference type="AlphaFoldDB" id="Q5GVW7"/>
<feature type="region of interest" description="Disordered" evidence="1">
    <location>
        <begin position="222"/>
        <end position="266"/>
    </location>
</feature>
<evidence type="ECO:0000313" key="4">
    <source>
        <dbReference type="Proteomes" id="UP000006735"/>
    </source>
</evidence>
<evidence type="ECO:0000256" key="1">
    <source>
        <dbReference type="SAM" id="MobiDB-lite"/>
    </source>
</evidence>
<feature type="compositionally biased region" description="Basic residues" evidence="1">
    <location>
        <begin position="222"/>
        <end position="248"/>
    </location>
</feature>
<dbReference type="NCBIfam" id="NF033547">
    <property type="entry name" value="transpos_IS1595"/>
    <property type="match status" value="1"/>
</dbReference>
<dbReference type="InterPro" id="IPR024442">
    <property type="entry name" value="Transposase_Zn_ribbon"/>
</dbReference>
<dbReference type="KEGG" id="xoo:XOO3901"/>